<protein>
    <submittedName>
        <fullName evidence="3">Sugar ABC transporter substrate-binding protein</fullName>
    </submittedName>
</protein>
<dbReference type="AlphaFoldDB" id="A0A1R1L7C8"/>
<comment type="caution">
    <text evidence="3">The sequence shown here is derived from an EMBL/GenBank/DDBJ whole genome shotgun (WGS) entry which is preliminary data.</text>
</comment>
<evidence type="ECO:0000256" key="2">
    <source>
        <dbReference type="SAM" id="SignalP"/>
    </source>
</evidence>
<dbReference type="PANTHER" id="PTHR43649:SF33">
    <property type="entry name" value="POLYGALACTURONAN_RHAMNOGALACTURONAN-BINDING PROTEIN YTCQ"/>
    <property type="match status" value="1"/>
</dbReference>
<keyword evidence="4" id="KW-1185">Reference proteome</keyword>
<dbReference type="EMBL" id="MRDE01000074">
    <property type="protein sequence ID" value="OMH23437.1"/>
    <property type="molecule type" value="Genomic_DNA"/>
</dbReference>
<evidence type="ECO:0000313" key="4">
    <source>
        <dbReference type="Proteomes" id="UP000187085"/>
    </source>
</evidence>
<evidence type="ECO:0000313" key="3">
    <source>
        <dbReference type="EMBL" id="OMH23437.1"/>
    </source>
</evidence>
<keyword evidence="1 2" id="KW-0732">Signal</keyword>
<feature type="chain" id="PRO_5039431333" evidence="2">
    <location>
        <begin position="24"/>
        <end position="458"/>
    </location>
</feature>
<dbReference type="OrthoDB" id="9795467at2"/>
<accession>A0A1R1L7C8</accession>
<dbReference type="RefSeq" id="WP_076705074.1">
    <property type="nucleotide sequence ID" value="NZ_MRDE01000074.1"/>
</dbReference>
<dbReference type="Gene3D" id="3.40.190.10">
    <property type="entry name" value="Periplasmic binding protein-like II"/>
    <property type="match status" value="1"/>
</dbReference>
<feature type="signal peptide" evidence="2">
    <location>
        <begin position="1"/>
        <end position="23"/>
    </location>
</feature>
<dbReference type="STRING" id="554083.BKD30_12475"/>
<sequence length="458" mass="47746">MSFPVRPASAVLLVSALALTACGGGGGQSGGNAADTPSFGASASGTLNAWAFDNADDVGKARLAYAQSQLNGVQVKLDQTSFDSQKFTTRAASGDLPDVVQMDRALVGTYAAQGLIKPLDQCYAAQNVDASKQFYPAVTDSVTYKNQLWAVPQFYQPAAIITNTRVMDAAGVKADQIDTSKPDQLVAAAKKMYQASGGKPTRLGFDPVATGQPELWLIAGGGRLMDDTGKPALDDPMNVTAVETLKKISDAQGGHAKIKSFSDSFDTFGKNNQFVKDQVGAQANAQWYLNVLSPYVAQEKISAVPFKGSDGQPVTYAGGSAFVIPATAKNPDAACAWALSLVTQQAWDAAAKARSETLAKTPGAINTGLFTGSPAADTAIRQKYVKPSGNTGFDQAISTYYDVVDKGRSIGVSPAGEAIKNELKNAITSALLGQKSAQQALADAQAAAMRSYNQDAQG</sequence>
<gene>
    <name evidence="3" type="ORF">BKD30_12475</name>
</gene>
<dbReference type="SUPFAM" id="SSF53850">
    <property type="entry name" value="Periplasmic binding protein-like II"/>
    <property type="match status" value="1"/>
</dbReference>
<organism evidence="3 4">
    <name type="scientific">Tersicoccus phoenicis</name>
    <dbReference type="NCBI Taxonomy" id="554083"/>
    <lineage>
        <taxon>Bacteria</taxon>
        <taxon>Bacillati</taxon>
        <taxon>Actinomycetota</taxon>
        <taxon>Actinomycetes</taxon>
        <taxon>Micrococcales</taxon>
        <taxon>Micrococcaceae</taxon>
        <taxon>Tersicoccus</taxon>
    </lineage>
</organism>
<dbReference type="PANTHER" id="PTHR43649">
    <property type="entry name" value="ARABINOSE-BINDING PROTEIN-RELATED"/>
    <property type="match status" value="1"/>
</dbReference>
<dbReference type="PROSITE" id="PS51257">
    <property type="entry name" value="PROKAR_LIPOPROTEIN"/>
    <property type="match status" value="1"/>
</dbReference>
<dbReference type="Proteomes" id="UP000187085">
    <property type="component" value="Unassembled WGS sequence"/>
</dbReference>
<evidence type="ECO:0000256" key="1">
    <source>
        <dbReference type="ARBA" id="ARBA00022729"/>
    </source>
</evidence>
<name>A0A1R1L7C8_9MICC</name>
<dbReference type="InterPro" id="IPR050490">
    <property type="entry name" value="Bact_solute-bd_prot1"/>
</dbReference>
<proteinExistence type="predicted"/>
<reference evidence="3 4" key="1">
    <citation type="submission" date="2016-12" db="EMBL/GenBank/DDBJ databases">
        <title>Draft genome of Tersicoccus phoenicis 1P05MA.</title>
        <authorList>
            <person name="Nakajima Y."/>
            <person name="Yoshizawa S."/>
            <person name="Nakamura K."/>
            <person name="Ogura Y."/>
            <person name="Hayashi T."/>
            <person name="Kogure K."/>
        </authorList>
    </citation>
    <scope>NUCLEOTIDE SEQUENCE [LARGE SCALE GENOMIC DNA]</scope>
    <source>
        <strain evidence="3 4">1p05MA</strain>
    </source>
</reference>